<dbReference type="InterPro" id="IPR011006">
    <property type="entry name" value="CheY-like_superfamily"/>
</dbReference>
<dbReference type="Gene3D" id="1.10.10.10">
    <property type="entry name" value="Winged helix-like DNA-binding domain superfamily/Winged helix DNA-binding domain"/>
    <property type="match status" value="1"/>
</dbReference>
<dbReference type="InterPro" id="IPR039420">
    <property type="entry name" value="WalR-like"/>
</dbReference>
<dbReference type="InterPro" id="IPR036388">
    <property type="entry name" value="WH-like_DNA-bd_sf"/>
</dbReference>
<dbReference type="InterPro" id="IPR001867">
    <property type="entry name" value="OmpR/PhoB-type_DNA-bd"/>
</dbReference>
<dbReference type="GO" id="GO:0032993">
    <property type="term" value="C:protein-DNA complex"/>
    <property type="evidence" value="ECO:0007669"/>
    <property type="project" value="TreeGrafter"/>
</dbReference>
<evidence type="ECO:0000256" key="4">
    <source>
        <dbReference type="ARBA" id="ARBA00023125"/>
    </source>
</evidence>
<keyword evidence="3" id="KW-0805">Transcription regulation</keyword>
<dbReference type="Gene3D" id="3.40.50.2300">
    <property type="match status" value="1"/>
</dbReference>
<feature type="domain" description="Response regulatory" evidence="6">
    <location>
        <begin position="4"/>
        <end position="120"/>
    </location>
</feature>
<dbReference type="CDD" id="cd17574">
    <property type="entry name" value="REC_OmpR"/>
    <property type="match status" value="1"/>
</dbReference>
<dbReference type="GO" id="GO:0000156">
    <property type="term" value="F:phosphorelay response regulator activity"/>
    <property type="evidence" value="ECO:0007669"/>
    <property type="project" value="TreeGrafter"/>
</dbReference>
<evidence type="ECO:0000256" key="1">
    <source>
        <dbReference type="ARBA" id="ARBA00022553"/>
    </source>
</evidence>
<evidence type="ECO:0000313" key="8">
    <source>
        <dbReference type="EMBL" id="SFV52030.1"/>
    </source>
</evidence>
<gene>
    <name evidence="8" type="ORF">MNB_SUP05-5-820</name>
</gene>
<evidence type="ECO:0000256" key="3">
    <source>
        <dbReference type="ARBA" id="ARBA00023015"/>
    </source>
</evidence>
<protein>
    <submittedName>
        <fullName evidence="8">DNA-binding response regulator</fullName>
    </submittedName>
</protein>
<dbReference type="Pfam" id="PF00072">
    <property type="entry name" value="Response_reg"/>
    <property type="match status" value="1"/>
</dbReference>
<sequence length="224" mass="25948">MSKDILLVEDEKILRKNYETILKKNGYEVMSFENVQDATEFIEHNSIDLAILDIMLEDNLEGGFQICKFLKEKNKQVPIVFLTALDTDVKKISAYELGAWDYLTKDISLSLFITKINSIFQKMELLSDYKKIDENIVFNDDTFEVFYNGQRVPLTKTQFLIANVLFKNQGRTTDYSLLSQVTTQKVVTDNAIAVHVRKIRKAFKKNDNNFDSIQTASKVGYIWK</sequence>
<evidence type="ECO:0000256" key="5">
    <source>
        <dbReference type="ARBA" id="ARBA00023163"/>
    </source>
</evidence>
<dbReference type="GO" id="GO:0005829">
    <property type="term" value="C:cytosol"/>
    <property type="evidence" value="ECO:0007669"/>
    <property type="project" value="TreeGrafter"/>
</dbReference>
<evidence type="ECO:0000256" key="2">
    <source>
        <dbReference type="ARBA" id="ARBA00023012"/>
    </source>
</evidence>
<dbReference type="PANTHER" id="PTHR48111">
    <property type="entry name" value="REGULATOR OF RPOS"/>
    <property type="match status" value="1"/>
</dbReference>
<dbReference type="GO" id="GO:0000976">
    <property type="term" value="F:transcription cis-regulatory region binding"/>
    <property type="evidence" value="ECO:0007669"/>
    <property type="project" value="TreeGrafter"/>
</dbReference>
<dbReference type="AlphaFoldDB" id="A0A1W1BEP3"/>
<organism evidence="8">
    <name type="scientific">hydrothermal vent metagenome</name>
    <dbReference type="NCBI Taxonomy" id="652676"/>
    <lineage>
        <taxon>unclassified sequences</taxon>
        <taxon>metagenomes</taxon>
        <taxon>ecological metagenomes</taxon>
    </lineage>
</organism>
<reference evidence="8" key="1">
    <citation type="submission" date="2016-10" db="EMBL/GenBank/DDBJ databases">
        <authorList>
            <person name="de Groot N.N."/>
        </authorList>
    </citation>
    <scope>NUCLEOTIDE SEQUENCE</scope>
</reference>
<dbReference type="InterPro" id="IPR001789">
    <property type="entry name" value="Sig_transdc_resp-reg_receiver"/>
</dbReference>
<dbReference type="SMART" id="SM00448">
    <property type="entry name" value="REC"/>
    <property type="match status" value="1"/>
</dbReference>
<dbReference type="SUPFAM" id="SSF52172">
    <property type="entry name" value="CheY-like"/>
    <property type="match status" value="1"/>
</dbReference>
<dbReference type="SMART" id="SM00862">
    <property type="entry name" value="Trans_reg_C"/>
    <property type="match status" value="1"/>
</dbReference>
<keyword evidence="2" id="KW-0902">Two-component regulatory system</keyword>
<keyword evidence="5" id="KW-0804">Transcription</keyword>
<dbReference type="PANTHER" id="PTHR48111:SF21">
    <property type="entry name" value="DNA-BINDING DUAL MASTER TRANSCRIPTIONAL REGULATOR RPAA"/>
    <property type="match status" value="1"/>
</dbReference>
<evidence type="ECO:0000259" key="6">
    <source>
        <dbReference type="PROSITE" id="PS50110"/>
    </source>
</evidence>
<dbReference type="GO" id="GO:0006355">
    <property type="term" value="P:regulation of DNA-templated transcription"/>
    <property type="evidence" value="ECO:0007669"/>
    <property type="project" value="InterPro"/>
</dbReference>
<feature type="domain" description="OmpR/PhoB-type" evidence="7">
    <location>
        <begin position="127"/>
        <end position="224"/>
    </location>
</feature>
<keyword evidence="4 8" id="KW-0238">DNA-binding</keyword>
<proteinExistence type="predicted"/>
<dbReference type="PROSITE" id="PS51755">
    <property type="entry name" value="OMPR_PHOB"/>
    <property type="match status" value="1"/>
</dbReference>
<dbReference type="EMBL" id="FPHJ01000003">
    <property type="protein sequence ID" value="SFV52030.1"/>
    <property type="molecule type" value="Genomic_DNA"/>
</dbReference>
<dbReference type="PROSITE" id="PS50110">
    <property type="entry name" value="RESPONSE_REGULATORY"/>
    <property type="match status" value="1"/>
</dbReference>
<name>A0A1W1BEP3_9ZZZZ</name>
<evidence type="ECO:0000259" key="7">
    <source>
        <dbReference type="PROSITE" id="PS51755"/>
    </source>
</evidence>
<dbReference type="CDD" id="cd00383">
    <property type="entry name" value="trans_reg_C"/>
    <property type="match status" value="1"/>
</dbReference>
<accession>A0A1W1BEP3</accession>
<keyword evidence="1" id="KW-0597">Phosphoprotein</keyword>
<dbReference type="Pfam" id="PF00486">
    <property type="entry name" value="Trans_reg_C"/>
    <property type="match status" value="1"/>
</dbReference>